<evidence type="ECO:0000256" key="1">
    <source>
        <dbReference type="SAM" id="Phobius"/>
    </source>
</evidence>
<dbReference type="OrthoDB" id="2603at2759"/>
<dbReference type="Proteomes" id="UP000233524">
    <property type="component" value="Unassembled WGS sequence"/>
</dbReference>
<evidence type="ECO:0008006" key="4">
    <source>
        <dbReference type="Google" id="ProtNLM"/>
    </source>
</evidence>
<keyword evidence="1" id="KW-0812">Transmembrane</keyword>
<feature type="transmembrane region" description="Helical" evidence="1">
    <location>
        <begin position="146"/>
        <end position="169"/>
    </location>
</feature>
<keyword evidence="1" id="KW-0472">Membrane</keyword>
<feature type="transmembrane region" description="Helical" evidence="1">
    <location>
        <begin position="366"/>
        <end position="384"/>
    </location>
</feature>
<gene>
    <name evidence="2" type="ORF">jhhlp_006229</name>
</gene>
<protein>
    <recommendedName>
        <fullName evidence="4">Integral membrane protein</fullName>
    </recommendedName>
</protein>
<proteinExistence type="predicted"/>
<evidence type="ECO:0000313" key="3">
    <source>
        <dbReference type="Proteomes" id="UP000233524"/>
    </source>
</evidence>
<dbReference type="EMBL" id="NLAX01000701">
    <property type="protein sequence ID" value="PKS07623.1"/>
    <property type="molecule type" value="Genomic_DNA"/>
</dbReference>
<name>A0A2N3N5A8_9PEZI</name>
<evidence type="ECO:0000313" key="2">
    <source>
        <dbReference type="EMBL" id="PKS07623.1"/>
    </source>
</evidence>
<dbReference type="InParanoid" id="A0A2N3N5A8"/>
<reference evidence="2 3" key="1">
    <citation type="journal article" date="2017" name="G3 (Bethesda)">
        <title>First Draft Genome Sequence of the Pathogenic Fungus Lomentospora prolificans (Formerly Scedosporium prolificans).</title>
        <authorList>
            <person name="Luo R."/>
            <person name="Zimin A."/>
            <person name="Workman R."/>
            <person name="Fan Y."/>
            <person name="Pertea G."/>
            <person name="Grossman N."/>
            <person name="Wear M.P."/>
            <person name="Jia B."/>
            <person name="Miller H."/>
            <person name="Casadevall A."/>
            <person name="Timp W."/>
            <person name="Zhang S.X."/>
            <person name="Salzberg S.L."/>
        </authorList>
    </citation>
    <scope>NUCLEOTIDE SEQUENCE [LARGE SCALE GENOMIC DNA]</scope>
    <source>
        <strain evidence="2 3">JHH-5317</strain>
    </source>
</reference>
<dbReference type="AlphaFoldDB" id="A0A2N3N5A8"/>
<keyword evidence="1" id="KW-1133">Transmembrane helix</keyword>
<dbReference type="STRING" id="41688.A0A2N3N5A8"/>
<feature type="transmembrane region" description="Helical" evidence="1">
    <location>
        <begin position="257"/>
        <end position="284"/>
    </location>
</feature>
<comment type="caution">
    <text evidence="2">The sequence shown here is derived from an EMBL/GenBank/DDBJ whole genome shotgun (WGS) entry which is preliminary data.</text>
</comment>
<sequence>MGPTRHFSDRFYDEGKKVHGPVKVLNPTTAYFPIKHEEEQPPGAAAPTQLAAWYVWRSRDNRKGRHAAIVEKQKLESGKIEAVRPTNTWQGVLRGLWKMLVRYPVWDVSYDVAIVFTIGSVIWCFNGSFVWLPLVAPSSEFKNEVSWGGGITGFIGATVFELGSVLLMLEAVNENRTDCFGWAVERSLENERPHLSVVPRHACQHHHCIRHSLLKAPPIASEQLATKNDGDGDSTSERNWSWWPNWEEMRTHYFKEIGFLACFFQFCGATIFWIAGICGLPPIIEKLHGASLRGAYWAPQVVGGSGFIISSILFMLEVQTRWYLPNFTSLGWHMGFWNLIGAIGFTLCGALGFAAEKPGVEYASTLSTFIGSWAFLIGSVVQWYESLSKYPITATKSMPKVDSGSVSE</sequence>
<feature type="transmembrane region" description="Helical" evidence="1">
    <location>
        <begin position="108"/>
        <end position="134"/>
    </location>
</feature>
<dbReference type="VEuPathDB" id="FungiDB:jhhlp_006229"/>
<organism evidence="2 3">
    <name type="scientific">Lomentospora prolificans</name>
    <dbReference type="NCBI Taxonomy" id="41688"/>
    <lineage>
        <taxon>Eukaryota</taxon>
        <taxon>Fungi</taxon>
        <taxon>Dikarya</taxon>
        <taxon>Ascomycota</taxon>
        <taxon>Pezizomycotina</taxon>
        <taxon>Sordariomycetes</taxon>
        <taxon>Hypocreomycetidae</taxon>
        <taxon>Microascales</taxon>
        <taxon>Microascaceae</taxon>
        <taxon>Lomentospora</taxon>
    </lineage>
</organism>
<feature type="transmembrane region" description="Helical" evidence="1">
    <location>
        <begin position="336"/>
        <end position="354"/>
    </location>
</feature>
<keyword evidence="3" id="KW-1185">Reference proteome</keyword>
<accession>A0A2N3N5A8</accession>
<feature type="transmembrane region" description="Helical" evidence="1">
    <location>
        <begin position="296"/>
        <end position="316"/>
    </location>
</feature>